<comment type="catalytic activity">
    <reaction evidence="12">
        <text>L-seryl-[protein] + ATP = O-phospho-L-seryl-[protein] + ADP + H(+)</text>
        <dbReference type="Rhea" id="RHEA:17989"/>
        <dbReference type="Rhea" id="RHEA-COMP:9863"/>
        <dbReference type="Rhea" id="RHEA-COMP:11604"/>
        <dbReference type="ChEBI" id="CHEBI:15378"/>
        <dbReference type="ChEBI" id="CHEBI:29999"/>
        <dbReference type="ChEBI" id="CHEBI:30616"/>
        <dbReference type="ChEBI" id="CHEBI:83421"/>
        <dbReference type="ChEBI" id="CHEBI:456216"/>
        <dbReference type="EC" id="2.7.11.1"/>
    </reaction>
</comment>
<dbReference type="PROSITE" id="PS00107">
    <property type="entry name" value="PROTEIN_KINASE_ATP"/>
    <property type="match status" value="1"/>
</dbReference>
<evidence type="ECO:0000256" key="6">
    <source>
        <dbReference type="ARBA" id="ARBA00022553"/>
    </source>
</evidence>
<evidence type="ECO:0000256" key="13">
    <source>
        <dbReference type="PROSITE-ProRule" id="PRU10141"/>
    </source>
</evidence>
<evidence type="ECO:0000256" key="2">
    <source>
        <dbReference type="ARBA" id="ARBA00009903"/>
    </source>
</evidence>
<feature type="binding site" evidence="13">
    <location>
        <position position="64"/>
    </location>
    <ligand>
        <name>ATP</name>
        <dbReference type="ChEBI" id="CHEBI:30616"/>
    </ligand>
</feature>
<dbReference type="Pfam" id="PF00069">
    <property type="entry name" value="Pkinase"/>
    <property type="match status" value="2"/>
</dbReference>
<keyword evidence="4" id="KW-0963">Cytoplasm</keyword>
<dbReference type="FunFam" id="1.10.510.10:FF:000057">
    <property type="entry name" value="Non-specific serine/threonine protein kinase"/>
    <property type="match status" value="1"/>
</dbReference>
<evidence type="ECO:0000256" key="14">
    <source>
        <dbReference type="RuleBase" id="RU000304"/>
    </source>
</evidence>
<evidence type="ECO:0000256" key="8">
    <source>
        <dbReference type="ARBA" id="ARBA00022741"/>
    </source>
</evidence>
<feature type="domain" description="AGC-kinase C-terminal" evidence="16">
    <location>
        <begin position="327"/>
        <end position="393"/>
    </location>
</feature>
<evidence type="ECO:0000256" key="3">
    <source>
        <dbReference type="ARBA" id="ARBA00012513"/>
    </source>
</evidence>
<dbReference type="EMBL" id="HBEM01029383">
    <property type="protein sequence ID" value="CAD8461071.1"/>
    <property type="molecule type" value="Transcribed_RNA"/>
</dbReference>
<dbReference type="PROSITE" id="PS50011">
    <property type="entry name" value="PROTEIN_KINASE_DOM"/>
    <property type="match status" value="1"/>
</dbReference>
<keyword evidence="7" id="KW-0808">Transferase</keyword>
<dbReference type="InterPro" id="IPR008271">
    <property type="entry name" value="Ser/Thr_kinase_AS"/>
</dbReference>
<dbReference type="InterPro" id="IPR011009">
    <property type="entry name" value="Kinase-like_dom_sf"/>
</dbReference>
<dbReference type="InterPro" id="IPR050839">
    <property type="entry name" value="Rho-assoc_Ser/Thr_Kinase"/>
</dbReference>
<keyword evidence="6" id="KW-0597">Phosphoprotein</keyword>
<dbReference type="PROSITE" id="PS51285">
    <property type="entry name" value="AGC_KINASE_CTER"/>
    <property type="match status" value="1"/>
</dbReference>
<dbReference type="FunFam" id="3.30.200.20:FF:000192">
    <property type="entry name" value="Serine/threonine-protein kinase cot-1"/>
    <property type="match status" value="1"/>
</dbReference>
<dbReference type="PANTHER" id="PTHR22988">
    <property type="entry name" value="MYOTONIC DYSTROPHY S/T KINASE-RELATED"/>
    <property type="match status" value="1"/>
</dbReference>
<sequence length="409" mass="46905">MEEKGLSEEKKAKLIAKFEQEYGNQPVKKLTLKDFSTVKIIGRGAFGEVKICRKKKDGNIYAMKVMAKAEMFKKNQIAHIQAERDVLAEADNPWIVKLYHSFQDTKNLYLVMEFLPGGDLMSILIKHDILTPEATRFYISETAAAIKYVHDLNYVHRDLKPDNVLLDAKGHIKLTDFGLCKSIDTKKYTLYSHFKNEVDKGPQNTQAQLPHESAKKTWRERPRKLIYSTVGTPDYIAPEVFAQTGYGKECDWWSLGVIMYECLVGYPPFYADDPMTTCRNIVNWKKHLVYPPEAELSDAAQEAISRMICDSHKRVGFAELTKLKFFKDVNWKNIRSQKAPFVPQVSSDIDTRHFDHFDEVVDNAAQSATVKKLGAKPVVGYTYNLPRNNQRKDVMSLFNGPDEEDDEDD</sequence>
<dbReference type="Gene3D" id="3.30.200.20">
    <property type="entry name" value="Phosphorylase Kinase, domain 1"/>
    <property type="match status" value="2"/>
</dbReference>
<evidence type="ECO:0000256" key="9">
    <source>
        <dbReference type="ARBA" id="ARBA00022777"/>
    </source>
</evidence>
<comment type="subcellular location">
    <subcellularLocation>
        <location evidence="1">Cytoplasm</location>
    </subcellularLocation>
</comment>
<reference evidence="17" key="1">
    <citation type="submission" date="2021-01" db="EMBL/GenBank/DDBJ databases">
        <authorList>
            <person name="Corre E."/>
            <person name="Pelletier E."/>
            <person name="Niang G."/>
            <person name="Scheremetjew M."/>
            <person name="Finn R."/>
            <person name="Kale V."/>
            <person name="Holt S."/>
            <person name="Cochrane G."/>
            <person name="Meng A."/>
            <person name="Brown T."/>
            <person name="Cohen L."/>
        </authorList>
    </citation>
    <scope>NUCLEOTIDE SEQUENCE</scope>
    <source>
        <strain evidence="17">CCMP2058</strain>
    </source>
</reference>
<dbReference type="SMART" id="SM00220">
    <property type="entry name" value="S_TKc"/>
    <property type="match status" value="1"/>
</dbReference>
<feature type="domain" description="Protein kinase" evidence="15">
    <location>
        <begin position="35"/>
        <end position="326"/>
    </location>
</feature>
<dbReference type="SMART" id="SM00133">
    <property type="entry name" value="S_TK_X"/>
    <property type="match status" value="1"/>
</dbReference>
<protein>
    <recommendedName>
        <fullName evidence="3">non-specific serine/threonine protein kinase</fullName>
        <ecNumber evidence="3">2.7.11.1</ecNumber>
    </recommendedName>
</protein>
<dbReference type="GO" id="GO:0071944">
    <property type="term" value="C:cell periphery"/>
    <property type="evidence" value="ECO:0007669"/>
    <property type="project" value="UniProtKB-ARBA"/>
</dbReference>
<dbReference type="FunFam" id="1.10.510.10:FF:000086">
    <property type="entry name" value="Non-specific serine/threonine protein kinase"/>
    <property type="match status" value="1"/>
</dbReference>
<keyword evidence="10 13" id="KW-0067">ATP-binding</keyword>
<keyword evidence="8 13" id="KW-0547">Nucleotide-binding</keyword>
<dbReference type="InterPro" id="IPR000961">
    <property type="entry name" value="AGC-kinase_C"/>
</dbReference>
<comment type="similarity">
    <text evidence="2">Belongs to the protein kinase superfamily. AGC Ser/Thr protein kinase family.</text>
</comment>
<dbReference type="PROSITE" id="PS00108">
    <property type="entry name" value="PROTEIN_KINASE_ST"/>
    <property type="match status" value="1"/>
</dbReference>
<evidence type="ECO:0000256" key="10">
    <source>
        <dbReference type="ARBA" id="ARBA00022840"/>
    </source>
</evidence>
<keyword evidence="9" id="KW-0418">Kinase</keyword>
<gene>
    <name evidence="17" type="ORF">LAMO00422_LOCUS20029</name>
</gene>
<name>A0A7S0DPU1_9EUKA</name>
<dbReference type="GO" id="GO:0005737">
    <property type="term" value="C:cytoplasm"/>
    <property type="evidence" value="ECO:0007669"/>
    <property type="project" value="UniProtKB-SubCell"/>
</dbReference>
<dbReference type="Gene3D" id="1.10.510.10">
    <property type="entry name" value="Transferase(Phosphotransferase) domain 1"/>
    <property type="match status" value="2"/>
</dbReference>
<dbReference type="InterPro" id="IPR017441">
    <property type="entry name" value="Protein_kinase_ATP_BS"/>
</dbReference>
<evidence type="ECO:0000313" key="17">
    <source>
        <dbReference type="EMBL" id="CAD8461071.1"/>
    </source>
</evidence>
<evidence type="ECO:0000256" key="11">
    <source>
        <dbReference type="ARBA" id="ARBA00047899"/>
    </source>
</evidence>
<keyword evidence="5 14" id="KW-0723">Serine/threonine-protein kinase</keyword>
<evidence type="ECO:0000256" key="7">
    <source>
        <dbReference type="ARBA" id="ARBA00022679"/>
    </source>
</evidence>
<dbReference type="PANTHER" id="PTHR22988:SF76">
    <property type="entry name" value="CHROMOSOME UNDETERMINED SCAFFOLD_135, WHOLE GENOME SHOTGUN SEQUENCE"/>
    <property type="match status" value="1"/>
</dbReference>
<dbReference type="GO" id="GO:0005524">
    <property type="term" value="F:ATP binding"/>
    <property type="evidence" value="ECO:0007669"/>
    <property type="project" value="UniProtKB-UniRule"/>
</dbReference>
<comment type="catalytic activity">
    <reaction evidence="11">
        <text>L-threonyl-[protein] + ATP = O-phospho-L-threonyl-[protein] + ADP + H(+)</text>
        <dbReference type="Rhea" id="RHEA:46608"/>
        <dbReference type="Rhea" id="RHEA-COMP:11060"/>
        <dbReference type="Rhea" id="RHEA-COMP:11605"/>
        <dbReference type="ChEBI" id="CHEBI:15378"/>
        <dbReference type="ChEBI" id="CHEBI:30013"/>
        <dbReference type="ChEBI" id="CHEBI:30616"/>
        <dbReference type="ChEBI" id="CHEBI:61977"/>
        <dbReference type="ChEBI" id="CHEBI:456216"/>
        <dbReference type="EC" id="2.7.11.1"/>
    </reaction>
</comment>
<dbReference type="AlphaFoldDB" id="A0A7S0DPU1"/>
<evidence type="ECO:0000256" key="4">
    <source>
        <dbReference type="ARBA" id="ARBA00022490"/>
    </source>
</evidence>
<accession>A0A7S0DPU1</accession>
<evidence type="ECO:0000256" key="12">
    <source>
        <dbReference type="ARBA" id="ARBA00048679"/>
    </source>
</evidence>
<dbReference type="InterPro" id="IPR000719">
    <property type="entry name" value="Prot_kinase_dom"/>
</dbReference>
<organism evidence="17">
    <name type="scientific">Amorphochlora amoebiformis</name>
    <dbReference type="NCBI Taxonomy" id="1561963"/>
    <lineage>
        <taxon>Eukaryota</taxon>
        <taxon>Sar</taxon>
        <taxon>Rhizaria</taxon>
        <taxon>Cercozoa</taxon>
        <taxon>Chlorarachniophyceae</taxon>
        <taxon>Amorphochlora</taxon>
    </lineage>
</organism>
<evidence type="ECO:0000256" key="5">
    <source>
        <dbReference type="ARBA" id="ARBA00022527"/>
    </source>
</evidence>
<dbReference type="GO" id="GO:0004674">
    <property type="term" value="F:protein serine/threonine kinase activity"/>
    <property type="evidence" value="ECO:0007669"/>
    <property type="project" value="UniProtKB-KW"/>
</dbReference>
<evidence type="ECO:0000259" key="15">
    <source>
        <dbReference type="PROSITE" id="PS50011"/>
    </source>
</evidence>
<dbReference type="SUPFAM" id="SSF56112">
    <property type="entry name" value="Protein kinase-like (PK-like)"/>
    <property type="match status" value="1"/>
</dbReference>
<evidence type="ECO:0000256" key="1">
    <source>
        <dbReference type="ARBA" id="ARBA00004496"/>
    </source>
</evidence>
<dbReference type="EC" id="2.7.11.1" evidence="3"/>
<proteinExistence type="inferred from homology"/>
<evidence type="ECO:0000259" key="16">
    <source>
        <dbReference type="PROSITE" id="PS51285"/>
    </source>
</evidence>